<name>A0A0E9SY80_ANGAN</name>
<dbReference type="EMBL" id="GBXM01062336">
    <property type="protein sequence ID" value="JAH46241.1"/>
    <property type="molecule type" value="Transcribed_RNA"/>
</dbReference>
<dbReference type="AlphaFoldDB" id="A0A0E9SY80"/>
<organism evidence="1">
    <name type="scientific">Anguilla anguilla</name>
    <name type="common">European freshwater eel</name>
    <name type="synonym">Muraena anguilla</name>
    <dbReference type="NCBI Taxonomy" id="7936"/>
    <lineage>
        <taxon>Eukaryota</taxon>
        <taxon>Metazoa</taxon>
        <taxon>Chordata</taxon>
        <taxon>Craniata</taxon>
        <taxon>Vertebrata</taxon>
        <taxon>Euteleostomi</taxon>
        <taxon>Actinopterygii</taxon>
        <taxon>Neopterygii</taxon>
        <taxon>Teleostei</taxon>
        <taxon>Anguilliformes</taxon>
        <taxon>Anguillidae</taxon>
        <taxon>Anguilla</taxon>
    </lineage>
</organism>
<sequence length="44" mass="5265">METLIKMLYLKHFERPWKLGSFSNWLQITITDLAQSKSLCFQDC</sequence>
<proteinExistence type="predicted"/>
<accession>A0A0E9SY80</accession>
<protein>
    <submittedName>
        <fullName evidence="1">Uncharacterized protein</fullName>
    </submittedName>
</protein>
<evidence type="ECO:0000313" key="1">
    <source>
        <dbReference type="EMBL" id="JAH46241.1"/>
    </source>
</evidence>
<reference evidence="1" key="2">
    <citation type="journal article" date="2015" name="Fish Shellfish Immunol.">
        <title>Early steps in the European eel (Anguilla anguilla)-Vibrio vulnificus interaction in the gills: Role of the RtxA13 toxin.</title>
        <authorList>
            <person name="Callol A."/>
            <person name="Pajuelo D."/>
            <person name="Ebbesson L."/>
            <person name="Teles M."/>
            <person name="MacKenzie S."/>
            <person name="Amaro C."/>
        </authorList>
    </citation>
    <scope>NUCLEOTIDE SEQUENCE</scope>
</reference>
<reference evidence="1" key="1">
    <citation type="submission" date="2014-11" db="EMBL/GenBank/DDBJ databases">
        <authorList>
            <person name="Amaro Gonzalez C."/>
        </authorList>
    </citation>
    <scope>NUCLEOTIDE SEQUENCE</scope>
</reference>